<proteinExistence type="predicted"/>
<reference evidence="3" key="1">
    <citation type="submission" date="2019-11" db="EMBL/GenBank/DDBJ databases">
        <title>Genomic insights into an expanded diversity of filamentous marine cyanobacteria reveals the extraordinary biosynthetic potential of Moorea and Okeania.</title>
        <authorList>
            <person name="Ferreira Leao T."/>
            <person name="Wang M."/>
            <person name="Moss N."/>
            <person name="Da Silva R."/>
            <person name="Sanders J."/>
            <person name="Nurk S."/>
            <person name="Gurevich A."/>
            <person name="Humphrey G."/>
            <person name="Reher R."/>
            <person name="Zhu Q."/>
            <person name="Belda-Ferre P."/>
            <person name="Glukhov E."/>
            <person name="Rex R."/>
            <person name="Dorrestein P.C."/>
            <person name="Knight R."/>
            <person name="Pevzner P."/>
            <person name="Gerwick W.H."/>
            <person name="Gerwick L."/>
        </authorList>
    </citation>
    <scope>NUCLEOTIDE SEQUENCE</scope>
    <source>
        <strain evidence="3">SIO1C4</strain>
    </source>
</reference>
<accession>A0A6B3NI10</accession>
<feature type="domain" description="Protein-arginine deiminase C-terminal" evidence="1">
    <location>
        <begin position="284"/>
        <end position="666"/>
    </location>
</feature>
<dbReference type="FunFam" id="2.60.40.1700:FF:000001">
    <property type="entry name" value="Protein-arginine deiminase type-2"/>
    <property type="match status" value="1"/>
</dbReference>
<dbReference type="InterPro" id="IPR013530">
    <property type="entry name" value="PAD_C"/>
</dbReference>
<dbReference type="Pfam" id="PF03068">
    <property type="entry name" value="PAD"/>
    <property type="match status" value="1"/>
</dbReference>
<dbReference type="InterPro" id="IPR013733">
    <property type="entry name" value="Prot_Arg_deaminase_cen_dom"/>
</dbReference>
<organism evidence="3">
    <name type="scientific">Symploca sp. SIO1C4</name>
    <dbReference type="NCBI Taxonomy" id="2607765"/>
    <lineage>
        <taxon>Bacteria</taxon>
        <taxon>Bacillati</taxon>
        <taxon>Cyanobacteriota</taxon>
        <taxon>Cyanophyceae</taxon>
        <taxon>Coleofasciculales</taxon>
        <taxon>Coleofasciculaceae</taxon>
        <taxon>Symploca</taxon>
    </lineage>
</organism>
<dbReference type="InterPro" id="IPR004303">
    <property type="entry name" value="PAD"/>
</dbReference>
<comment type="caution">
    <text evidence="3">The sequence shown here is derived from an EMBL/GenBank/DDBJ whole genome shotgun (WGS) entry which is preliminary data.</text>
</comment>
<gene>
    <name evidence="3" type="ORF">F6J89_28170</name>
</gene>
<evidence type="ECO:0000259" key="1">
    <source>
        <dbReference type="Pfam" id="PF03068"/>
    </source>
</evidence>
<dbReference type="GO" id="GO:0005737">
    <property type="term" value="C:cytoplasm"/>
    <property type="evidence" value="ECO:0007669"/>
    <property type="project" value="InterPro"/>
</dbReference>
<dbReference type="PIRSF" id="PIRSF001247">
    <property type="entry name" value="Protein-arginine_deiminase"/>
    <property type="match status" value="1"/>
</dbReference>
<protein>
    <submittedName>
        <fullName evidence="3">Protein-arginine deiminase</fullName>
    </submittedName>
</protein>
<dbReference type="Gene3D" id="2.60.40.1700">
    <property type="entry name" value="Protein-arginine deiminase, central domain"/>
    <property type="match status" value="1"/>
</dbReference>
<dbReference type="Gene3D" id="3.75.10.10">
    <property type="entry name" value="L-arginine/glycine Amidinotransferase, Chain A"/>
    <property type="match status" value="1"/>
</dbReference>
<evidence type="ECO:0000259" key="2">
    <source>
        <dbReference type="Pfam" id="PF08527"/>
    </source>
</evidence>
<name>A0A6B3NI10_9CYAN</name>
<dbReference type="SUPFAM" id="SSF110083">
    <property type="entry name" value="Peptidylarginine deiminase Pad4, middle domain"/>
    <property type="match status" value="1"/>
</dbReference>
<dbReference type="Pfam" id="PF08527">
    <property type="entry name" value="PAD_M"/>
    <property type="match status" value="1"/>
</dbReference>
<dbReference type="SUPFAM" id="SSF55909">
    <property type="entry name" value="Pentein"/>
    <property type="match status" value="1"/>
</dbReference>
<dbReference type="InterPro" id="IPR036556">
    <property type="entry name" value="PAD_central_sf"/>
</dbReference>
<dbReference type="PANTHER" id="PTHR10837:SF8">
    <property type="entry name" value="PROTEIN-ARGININE DEIMINASE"/>
    <property type="match status" value="1"/>
</dbReference>
<evidence type="ECO:0000313" key="3">
    <source>
        <dbReference type="EMBL" id="NER31387.1"/>
    </source>
</evidence>
<feature type="domain" description="Protein-arginine deiminase (PAD) central" evidence="2">
    <location>
        <begin position="126"/>
        <end position="277"/>
    </location>
</feature>
<dbReference type="PANTHER" id="PTHR10837">
    <property type="entry name" value="PEPTIDYLARGININE DEIMINASE"/>
    <property type="match status" value="1"/>
</dbReference>
<dbReference type="Gene3D" id="2.60.40.1860">
    <property type="entry name" value="Protein-arginine deiminase, N-terminal domain"/>
    <property type="match status" value="1"/>
</dbReference>
<dbReference type="EMBL" id="JAAHFQ010000803">
    <property type="protein sequence ID" value="NER31387.1"/>
    <property type="molecule type" value="Genomic_DNA"/>
</dbReference>
<dbReference type="GO" id="GO:0004668">
    <property type="term" value="F:protein-arginine deiminase activity"/>
    <property type="evidence" value="ECO:0007669"/>
    <property type="project" value="InterPro"/>
</dbReference>
<sequence>MRQLLDVTPIATESSDATSASALQRRTYEEVLVMGQPMPLALLRLAPSQAVSVRLDVQGEVEVSALETKQLVTLGVSLPLTQIPERVYLLARTFSDELRDRALEVTFLNVNNREITSYKLLLTVLQICLDVDANRDGIVDEDNPHKADWKWGTDGYGAILLVNSDQDIDYSDDKQDLDDYRINGLLDFKDFSFLVIRRIGPRDLPSGCELRLSVNRETSRRIRIFDELDRSSGRELIGPGRRDATIRDTEQDLVLAVEGLHYPDRDFDGLVKIALTLSCEHEQVYTDQVMFRVAPWIMTPNNLAPKTVYICRLEDQSNRKLIEELRKIVGQAEAQLEVVPPSSHQGDRWMQDEIEIGYTQAPGKLMYVVLDSPRNRGLDEFPEERLLGPNFGWVTRESRERANKLDSFGNLEVSPPVRVNGVDYPLGRIIFGGTRPEIAEDRRRMMKVVRDFLYAQQVQAPIEVFSDWLSVGHIDEFMTFVPAPTAKGFKLILTSADQSYEILKQLESDGYGKAILREGKYFSRGTKADITVSEVLDDKTLARQNQRFQEFINWNREVLKQELGLTEGDIIDLPALFEEDREGRAETFSPDMVNMIVLGKHLVIPKPYGPKVKGECQFEAYVKRVLEPLGLICHFLDDWEPYFRGRGEVHCGTNTRRKPFAQNWWDAFV</sequence>
<dbReference type="GO" id="GO:0005509">
    <property type="term" value="F:calcium ion binding"/>
    <property type="evidence" value="ECO:0007669"/>
    <property type="project" value="InterPro"/>
</dbReference>
<dbReference type="InterPro" id="IPR038685">
    <property type="entry name" value="PAD_N_sf"/>
</dbReference>
<dbReference type="AlphaFoldDB" id="A0A6B3NI10"/>